<feature type="compositionally biased region" description="Basic and acidic residues" evidence="1">
    <location>
        <begin position="54"/>
        <end position="70"/>
    </location>
</feature>
<protein>
    <submittedName>
        <fullName evidence="2">Peptidase M6</fullName>
    </submittedName>
</protein>
<dbReference type="RefSeq" id="WP_229852293.1">
    <property type="nucleotide sequence ID" value="NZ_BMRP01000010.1"/>
</dbReference>
<dbReference type="InterPro" id="IPR008757">
    <property type="entry name" value="Peptidase_M6-like_domain"/>
</dbReference>
<proteinExistence type="predicted"/>
<name>A0ABQ2V2I7_9ACTN</name>
<dbReference type="NCBIfam" id="TIGR03296">
    <property type="entry name" value="M6dom_TIGR03296"/>
    <property type="match status" value="1"/>
</dbReference>
<sequence>MKLLRFVAGGRRAALISGVLAVLLPALVGIPSAQASLASRAAGGPDAAGSSHTADGRKAADRPKAGDRADACALPGRTGWTDEGHRTDYSVFQRPAGTIRVGMIFVDFPDAPATESPADDAAQITPGADWVWRSSYGKAWLAITQHRRWVRMPHKSTDYHFQRGFSHETHEAYIKDAVAAADPEVDFSRYDMVYVVATRNAPAISFTPTYVYEPGTKGVVADGKRIKWAVTFGQDMWHWGPKLVGHETAHTFGLPDLYAFDAGSDTHRFVGGWDVMGLISGAGPQYFGWESWKLGWTGDSQVVCRASAGSDTVRLSAVEYGGGTKLAVVRTGPTTAYVVESRRAALADTGLCATGALVYKVDSSVETGKGPIRVMDAHPGTTPPSGCRPLDDAPYKAGQSFTDAGAGVRIDVLSADGHSDTVRITKT</sequence>
<accession>A0ABQ2V2I7</accession>
<reference evidence="3" key="1">
    <citation type="journal article" date="2019" name="Int. J. Syst. Evol. Microbiol.">
        <title>The Global Catalogue of Microorganisms (GCM) 10K type strain sequencing project: providing services to taxonomists for standard genome sequencing and annotation.</title>
        <authorList>
            <consortium name="The Broad Institute Genomics Platform"/>
            <consortium name="The Broad Institute Genome Sequencing Center for Infectious Disease"/>
            <person name="Wu L."/>
            <person name="Ma J."/>
        </authorList>
    </citation>
    <scope>NUCLEOTIDE SEQUENCE [LARGE SCALE GENOMIC DNA]</scope>
    <source>
        <strain evidence="3">JCM 3399</strain>
    </source>
</reference>
<evidence type="ECO:0000256" key="1">
    <source>
        <dbReference type="SAM" id="MobiDB-lite"/>
    </source>
</evidence>
<dbReference type="PANTHER" id="PTHR41775:SF1">
    <property type="entry name" value="PEPTIDASE M6-LIKE DOMAIN-CONTAINING PROTEIN"/>
    <property type="match status" value="1"/>
</dbReference>
<dbReference type="EMBL" id="BMRP01000010">
    <property type="protein sequence ID" value="GGU64803.1"/>
    <property type="molecule type" value="Genomic_DNA"/>
</dbReference>
<gene>
    <name evidence="2" type="ORF">GCM10010211_32360</name>
</gene>
<dbReference type="Proteomes" id="UP000654471">
    <property type="component" value="Unassembled WGS sequence"/>
</dbReference>
<comment type="caution">
    <text evidence="2">The sequence shown here is derived from an EMBL/GenBank/DDBJ whole genome shotgun (WGS) entry which is preliminary data.</text>
</comment>
<keyword evidence="3" id="KW-1185">Reference proteome</keyword>
<organism evidence="2 3">
    <name type="scientific">Streptomyces albospinus</name>
    <dbReference type="NCBI Taxonomy" id="285515"/>
    <lineage>
        <taxon>Bacteria</taxon>
        <taxon>Bacillati</taxon>
        <taxon>Actinomycetota</taxon>
        <taxon>Actinomycetes</taxon>
        <taxon>Kitasatosporales</taxon>
        <taxon>Streptomycetaceae</taxon>
        <taxon>Streptomyces</taxon>
    </lineage>
</organism>
<evidence type="ECO:0000313" key="3">
    <source>
        <dbReference type="Proteomes" id="UP000654471"/>
    </source>
</evidence>
<feature type="region of interest" description="Disordered" evidence="1">
    <location>
        <begin position="40"/>
        <end position="79"/>
    </location>
</feature>
<dbReference type="PANTHER" id="PTHR41775">
    <property type="entry name" value="SECRETED PROTEIN-RELATED"/>
    <property type="match status" value="1"/>
</dbReference>
<evidence type="ECO:0000313" key="2">
    <source>
        <dbReference type="EMBL" id="GGU64803.1"/>
    </source>
</evidence>